<dbReference type="SUPFAM" id="SSF56634">
    <property type="entry name" value="Heme-dependent catalase-like"/>
    <property type="match status" value="1"/>
</dbReference>
<dbReference type="GeneID" id="63695413"/>
<dbReference type="HOGENOM" id="CLU_1124320_0_0_1"/>
<gene>
    <name evidence="1" type="ORF">EURHEDRAFT_404168</name>
</gene>
<evidence type="ECO:0000313" key="1">
    <source>
        <dbReference type="EMBL" id="EYE93762.1"/>
    </source>
</evidence>
<dbReference type="Proteomes" id="UP000019804">
    <property type="component" value="Unassembled WGS sequence"/>
</dbReference>
<keyword evidence="2" id="KW-1185">Reference proteome</keyword>
<name>A0A017S9Z9_ASPRC</name>
<evidence type="ECO:0000313" key="2">
    <source>
        <dbReference type="Proteomes" id="UP000019804"/>
    </source>
</evidence>
<accession>A0A017S9Z9</accession>
<dbReference type="RefSeq" id="XP_040637450.1">
    <property type="nucleotide sequence ID" value="XM_040780289.1"/>
</dbReference>
<dbReference type="STRING" id="1388766.A0A017S9Z9"/>
<dbReference type="EMBL" id="KK088430">
    <property type="protein sequence ID" value="EYE93762.1"/>
    <property type="molecule type" value="Genomic_DNA"/>
</dbReference>
<sequence length="247" mass="28362">MFTTVLVVNDHITRERHEGHATISYFDAGGLPDPLVSKSYVTLPNDFPEKFDIPGYYMDHVLLSERTSKIIGRAGSCKRFRRVQVFRELVVGNKDITKYTDSSFVQLDNSQETEYDQCLVRIKLVLATPIDPDKDWFAQDEIITVASQNPDHLSHKLSSQCYCPLLEFSIITHNELSRRSIKTTLLTLAPVLQIRLYSYGDSQQCRLDARHDQLQPSKAWSYVYDPTWQNGAYDMTNYVNAPTCIRS</sequence>
<reference evidence="2" key="1">
    <citation type="journal article" date="2014" name="Nat. Commun.">
        <title>Genomic adaptations of the halophilic Dead Sea filamentous fungus Eurotium rubrum.</title>
        <authorList>
            <person name="Kis-Papo T."/>
            <person name="Weig A.R."/>
            <person name="Riley R."/>
            <person name="Persoh D."/>
            <person name="Salamov A."/>
            <person name="Sun H."/>
            <person name="Lipzen A."/>
            <person name="Wasser S.P."/>
            <person name="Rambold G."/>
            <person name="Grigoriev I.V."/>
            <person name="Nevo E."/>
        </authorList>
    </citation>
    <scope>NUCLEOTIDE SEQUENCE [LARGE SCALE GENOMIC DNA]</scope>
    <source>
        <strain evidence="2">CBS 135680</strain>
    </source>
</reference>
<organism evidence="1 2">
    <name type="scientific">Aspergillus ruber (strain CBS 135680)</name>
    <dbReference type="NCBI Taxonomy" id="1388766"/>
    <lineage>
        <taxon>Eukaryota</taxon>
        <taxon>Fungi</taxon>
        <taxon>Dikarya</taxon>
        <taxon>Ascomycota</taxon>
        <taxon>Pezizomycotina</taxon>
        <taxon>Eurotiomycetes</taxon>
        <taxon>Eurotiomycetidae</taxon>
        <taxon>Eurotiales</taxon>
        <taxon>Aspergillaceae</taxon>
        <taxon>Aspergillus</taxon>
        <taxon>Aspergillus subgen. Aspergillus</taxon>
    </lineage>
</organism>
<protein>
    <submittedName>
        <fullName evidence="1">Uncharacterized protein</fullName>
    </submittedName>
</protein>
<dbReference type="InterPro" id="IPR020835">
    <property type="entry name" value="Catalase_sf"/>
</dbReference>
<proteinExistence type="predicted"/>
<dbReference type="AlphaFoldDB" id="A0A017S9Z9"/>
<dbReference type="GO" id="GO:0020037">
    <property type="term" value="F:heme binding"/>
    <property type="evidence" value="ECO:0007669"/>
    <property type="project" value="InterPro"/>
</dbReference>